<feature type="compositionally biased region" description="Basic residues" evidence="1">
    <location>
        <begin position="512"/>
        <end position="528"/>
    </location>
</feature>
<dbReference type="InterPro" id="IPR009057">
    <property type="entry name" value="Homeodomain-like_sf"/>
</dbReference>
<evidence type="ECO:0000313" key="4">
    <source>
        <dbReference type="Proteomes" id="UP000596742"/>
    </source>
</evidence>
<dbReference type="GO" id="GO:0005634">
    <property type="term" value="C:nucleus"/>
    <property type="evidence" value="ECO:0007669"/>
    <property type="project" value="TreeGrafter"/>
</dbReference>
<dbReference type="Gene3D" id="3.30.420.10">
    <property type="entry name" value="Ribonuclease H-like superfamily/Ribonuclease H"/>
    <property type="match status" value="1"/>
</dbReference>
<dbReference type="InterPro" id="IPR004875">
    <property type="entry name" value="DDE_SF_endonuclease_dom"/>
</dbReference>
<organism evidence="3 4">
    <name type="scientific">Mytilus galloprovincialis</name>
    <name type="common">Mediterranean mussel</name>
    <dbReference type="NCBI Taxonomy" id="29158"/>
    <lineage>
        <taxon>Eukaryota</taxon>
        <taxon>Metazoa</taxon>
        <taxon>Spiralia</taxon>
        <taxon>Lophotrochozoa</taxon>
        <taxon>Mollusca</taxon>
        <taxon>Bivalvia</taxon>
        <taxon>Autobranchia</taxon>
        <taxon>Pteriomorphia</taxon>
        <taxon>Mytilida</taxon>
        <taxon>Mytiloidea</taxon>
        <taxon>Mytilidae</taxon>
        <taxon>Mytilinae</taxon>
        <taxon>Mytilus</taxon>
    </lineage>
</organism>
<dbReference type="InterPro" id="IPR050863">
    <property type="entry name" value="CenT-Element_Derived"/>
</dbReference>
<feature type="region of interest" description="Disordered" evidence="1">
    <location>
        <begin position="487"/>
        <end position="530"/>
    </location>
</feature>
<comment type="caution">
    <text evidence="3">The sequence shown here is derived from an EMBL/GenBank/DDBJ whole genome shotgun (WGS) entry which is preliminary data.</text>
</comment>
<dbReference type="PANTHER" id="PTHR19303">
    <property type="entry name" value="TRANSPOSON"/>
    <property type="match status" value="1"/>
</dbReference>
<dbReference type="OrthoDB" id="10043687at2759"/>
<dbReference type="SUPFAM" id="SSF46689">
    <property type="entry name" value="Homeodomain-like"/>
    <property type="match status" value="1"/>
</dbReference>
<evidence type="ECO:0000259" key="2">
    <source>
        <dbReference type="Pfam" id="PF03184"/>
    </source>
</evidence>
<dbReference type="PANTHER" id="PTHR19303:SF74">
    <property type="entry name" value="POGO TRANSPOSABLE ELEMENT WITH KRAB DOMAIN"/>
    <property type="match status" value="1"/>
</dbReference>
<evidence type="ECO:0000313" key="3">
    <source>
        <dbReference type="EMBL" id="VDI51339.1"/>
    </source>
</evidence>
<sequence>MVFDQDTTIVQSEGGTGNNCQDATKQSPSSDWQKFTKKYRGYSPSQLSYAYQLVKDKGIPIRTAARRYEVPEATLRHRLSGYVNPEAVKSGPAPLFKEEEEADLVNHLKLMARVGYGYSRSEVIDIATNYAIHKELRDSEHPLSTKWYKNFMTRWPDLKIVKPRSLEMQRAKASSEVNVQNYYSELHKILEKYDLFDKPERIYNVDEKGICTNHKSPYVIAATGTTPPTITSGDKHLVTVLGCGNAQGHSVPPFFVFPGNRMRQELLENKSTDADGDVSESGWSNTEIFHKYMENHLLKYIPHRTSAVPVLVLFDGHKSHISMELIEWAKKQNIILFVLPAHTSHILQPMDVGCFGPFERIFNNECHKFMRQNCSQPITRYNICGLACKGYLHALSPSNLQSAFRKTGIYPYDPYTVDRSNFAPAQVFIQEDAPEGTCEPEAREPVHEIEPIENDIDVPVHEIEPIENDIDVVSGKAITEDETIEKIKEHKENVSRKPSKKSQSNEKEKRVAKPKKSSKQVKPKRGPKKTITVVDEPCASTSGLNLRGGPISIIDDSMDSDVIEDEEPCCVCKLTGLPLELRKCNFIVFASWGQCTVENCGHWVHLKYCCQKTVLRRHDTFVCPCHGTSTEE</sequence>
<reference evidence="3" key="1">
    <citation type="submission" date="2018-11" db="EMBL/GenBank/DDBJ databases">
        <authorList>
            <person name="Alioto T."/>
            <person name="Alioto T."/>
        </authorList>
    </citation>
    <scope>NUCLEOTIDE SEQUENCE</scope>
</reference>
<keyword evidence="4" id="KW-1185">Reference proteome</keyword>
<dbReference type="GO" id="GO:0003677">
    <property type="term" value="F:DNA binding"/>
    <property type="evidence" value="ECO:0007669"/>
    <property type="project" value="TreeGrafter"/>
</dbReference>
<dbReference type="Pfam" id="PF03184">
    <property type="entry name" value="DDE_1"/>
    <property type="match status" value="1"/>
</dbReference>
<dbReference type="InterPro" id="IPR036397">
    <property type="entry name" value="RNaseH_sf"/>
</dbReference>
<feature type="domain" description="DDE-1" evidence="2">
    <location>
        <begin position="237"/>
        <end position="370"/>
    </location>
</feature>
<dbReference type="EMBL" id="UYJE01007043">
    <property type="protein sequence ID" value="VDI51339.1"/>
    <property type="molecule type" value="Genomic_DNA"/>
</dbReference>
<feature type="region of interest" description="Disordered" evidence="1">
    <location>
        <begin position="1"/>
        <end position="29"/>
    </location>
</feature>
<name>A0A8B6FL20_MYTGA</name>
<dbReference type="AlphaFoldDB" id="A0A8B6FL20"/>
<dbReference type="Proteomes" id="UP000596742">
    <property type="component" value="Unassembled WGS sequence"/>
</dbReference>
<evidence type="ECO:0000256" key="1">
    <source>
        <dbReference type="SAM" id="MobiDB-lite"/>
    </source>
</evidence>
<accession>A0A8B6FL20</accession>
<proteinExistence type="predicted"/>
<protein>
    <recommendedName>
        <fullName evidence="2">DDE-1 domain-containing protein</fullName>
    </recommendedName>
</protein>
<gene>
    <name evidence="3" type="ORF">MGAL_10B045314</name>
</gene>